<dbReference type="Proteomes" id="UP000679179">
    <property type="component" value="Unassembled WGS sequence"/>
</dbReference>
<dbReference type="NCBIfam" id="TIGR01906">
    <property type="entry name" value="integ_TIGR01906"/>
    <property type="match status" value="1"/>
</dbReference>
<proteinExistence type="predicted"/>
<feature type="transmembrane region" description="Helical" evidence="1">
    <location>
        <begin position="135"/>
        <end position="155"/>
    </location>
</feature>
<comment type="caution">
    <text evidence="2">The sequence shown here is derived from an EMBL/GenBank/DDBJ whole genome shotgun (WGS) entry which is preliminary data.</text>
</comment>
<feature type="transmembrane region" description="Helical" evidence="1">
    <location>
        <begin position="17"/>
        <end position="42"/>
    </location>
</feature>
<keyword evidence="1" id="KW-1133">Transmembrane helix</keyword>
<feature type="transmembrane region" description="Helical" evidence="1">
    <location>
        <begin position="102"/>
        <end position="123"/>
    </location>
</feature>
<dbReference type="AlphaFoldDB" id="A0A919RXS7"/>
<sequence length="223" mass="26528">MLSKIKIHYLFTKTKNVFLSLLISIFSIAIWPILALNFTPIYKISIKILDIPRVTSLSEKALIINYNILIKYLQVPFIYKLKFQDFPMSPQGEYHFTEVKNIFLNIYSIVFALLIFFLLCIYLYKKKKLSFPIEIFNYTFYILSFFSLSILYVVLSDFSKTFDKFHKLFFNNNYWLFDPRLDPVINALPEEFFMICGVIILCSIIVEAIILKVIYHKQLKKQK</sequence>
<feature type="transmembrane region" description="Helical" evidence="1">
    <location>
        <begin position="192"/>
        <end position="215"/>
    </location>
</feature>
<protein>
    <submittedName>
        <fullName evidence="2">Membrane protein</fullName>
    </submittedName>
</protein>
<keyword evidence="1" id="KW-0472">Membrane</keyword>
<accession>A0A919RXS7</accession>
<evidence type="ECO:0000313" key="3">
    <source>
        <dbReference type="Proteomes" id="UP000679179"/>
    </source>
</evidence>
<evidence type="ECO:0000313" key="2">
    <source>
        <dbReference type="EMBL" id="GIM28475.1"/>
    </source>
</evidence>
<dbReference type="EMBL" id="BOPZ01000007">
    <property type="protein sequence ID" value="GIM28475.1"/>
    <property type="molecule type" value="Genomic_DNA"/>
</dbReference>
<keyword evidence="3" id="KW-1185">Reference proteome</keyword>
<dbReference type="RefSeq" id="WP_212903206.1">
    <property type="nucleotide sequence ID" value="NZ_BOPZ01000007.1"/>
</dbReference>
<dbReference type="InterPro" id="IPR010178">
    <property type="entry name" value="Lit"/>
</dbReference>
<name>A0A919RXS7_9CLOT</name>
<dbReference type="Pfam" id="PF07314">
    <property type="entry name" value="Lit"/>
    <property type="match status" value="1"/>
</dbReference>
<keyword evidence="1" id="KW-0812">Transmembrane</keyword>
<organism evidence="2 3">
    <name type="scientific">Clostridium polyendosporum</name>
    <dbReference type="NCBI Taxonomy" id="69208"/>
    <lineage>
        <taxon>Bacteria</taxon>
        <taxon>Bacillati</taxon>
        <taxon>Bacillota</taxon>
        <taxon>Clostridia</taxon>
        <taxon>Eubacteriales</taxon>
        <taxon>Clostridiaceae</taxon>
        <taxon>Clostridium</taxon>
    </lineage>
</organism>
<reference evidence="2" key="1">
    <citation type="submission" date="2021-03" db="EMBL/GenBank/DDBJ databases">
        <title>Taxonomic study of Clostridium polyendosporum from meadow-gley soil under rice.</title>
        <authorList>
            <person name="Kobayashi H."/>
            <person name="Tanizawa Y."/>
            <person name="Yagura M."/>
        </authorList>
    </citation>
    <scope>NUCLEOTIDE SEQUENCE</scope>
    <source>
        <strain evidence="2">JCM 30710</strain>
    </source>
</reference>
<evidence type="ECO:0000256" key="1">
    <source>
        <dbReference type="SAM" id="Phobius"/>
    </source>
</evidence>
<gene>
    <name evidence="2" type="ORF">CPJCM30710_11410</name>
</gene>